<dbReference type="OrthoDB" id="1525027at2"/>
<dbReference type="Pfam" id="PF18998">
    <property type="entry name" value="Flg_new_2"/>
    <property type="match status" value="3"/>
</dbReference>
<keyword evidence="2" id="KW-0732">Signal</keyword>
<feature type="compositionally biased region" description="Polar residues" evidence="1">
    <location>
        <begin position="27"/>
        <end position="37"/>
    </location>
</feature>
<sequence>MKSLQFIAVFLGMLLVLGGCGSSGSTPQHTLTLSASPGQGGSVAPADSAYDEGTTVTISATANPQWRFDHWEGDYSGSSASGSVTMDADKTITAIFAKKQYALTVDTTGQGTVDEQVVSPKPTDYEAGTVVELTANPDTDWKFVKWQGDMTGSKNPAQITIDQAKQVTAVFEKKTYKLDITTQGSGAVDETVVQAKNYEAGTVVELTGNPATGWEFVEWQDDLSGSTNPDQITIDAPKQVTAVFGQAAFYLASNGVTIKCENASVGDTGTIGGTTYTKRRVGQITPSNAPTTCTSGITDMSNLFDGASNFNGNIGSWDVSGVTNMGSMFKGASSFNQDIGGWDVSLVTDMKFMFRNASNFNGDLSNWNVGNVTDMANMFTSASSFNQDISSWDVSSVTNMTGMFFFARSFNQDIGTWDVSSVTTMGGIFSGASAFNGDISNWEVSAVTSMYRMFSGASSFNQDLSSWDVSNVTDMKRMFENATNFDQDISGWCVSQIGSKPSAFDDGAGFDGNSGIQPQWGTCPNP</sequence>
<accession>A0A5D3YHR4</accession>
<dbReference type="AlphaFoldDB" id="A0A5D3YHR4"/>
<evidence type="ECO:0000256" key="1">
    <source>
        <dbReference type="SAM" id="MobiDB-lite"/>
    </source>
</evidence>
<feature type="domain" description="Bacterial repeat" evidence="3">
    <location>
        <begin position="101"/>
        <end position="174"/>
    </location>
</feature>
<evidence type="ECO:0000259" key="3">
    <source>
        <dbReference type="Pfam" id="PF18998"/>
    </source>
</evidence>
<feature type="region of interest" description="Disordered" evidence="1">
    <location>
        <begin position="27"/>
        <end position="49"/>
    </location>
</feature>
<proteinExistence type="predicted"/>
<feature type="chain" id="PRO_5022786046" evidence="2">
    <location>
        <begin position="19"/>
        <end position="526"/>
    </location>
</feature>
<dbReference type="InterPro" id="IPR005046">
    <property type="entry name" value="DUF285"/>
</dbReference>
<dbReference type="Pfam" id="PF03382">
    <property type="entry name" value="DUF285"/>
    <property type="match status" value="2"/>
</dbReference>
<dbReference type="InterPro" id="IPR011889">
    <property type="entry name" value="Liste_lipo_26"/>
</dbReference>
<dbReference type="NCBIfam" id="TIGR02167">
    <property type="entry name" value="Liste_lipo_26"/>
    <property type="match status" value="6"/>
</dbReference>
<comment type="caution">
    <text evidence="4">The sequence shown here is derived from an EMBL/GenBank/DDBJ whole genome shotgun (WGS) entry which is preliminary data.</text>
</comment>
<protein>
    <submittedName>
        <fullName evidence="4">Surface protein</fullName>
    </submittedName>
</protein>
<dbReference type="EMBL" id="VNHY01000002">
    <property type="protein sequence ID" value="TYP93444.1"/>
    <property type="molecule type" value="Genomic_DNA"/>
</dbReference>
<feature type="domain" description="Bacterial repeat" evidence="3">
    <location>
        <begin position="32"/>
        <end position="99"/>
    </location>
</feature>
<feature type="signal peptide" evidence="2">
    <location>
        <begin position="1"/>
        <end position="18"/>
    </location>
</feature>
<gene>
    <name evidence="4" type="ORF">LX73_1148</name>
</gene>
<evidence type="ECO:0000313" key="4">
    <source>
        <dbReference type="EMBL" id="TYP93444.1"/>
    </source>
</evidence>
<dbReference type="PROSITE" id="PS51257">
    <property type="entry name" value="PROKAR_LIPOPROTEIN"/>
    <property type="match status" value="1"/>
</dbReference>
<feature type="domain" description="Bacterial repeat" evidence="3">
    <location>
        <begin position="176"/>
        <end position="246"/>
    </location>
</feature>
<dbReference type="RefSeq" id="WP_148898511.1">
    <property type="nucleotide sequence ID" value="NZ_VNHY01000002.1"/>
</dbReference>
<name>A0A5D3YHR4_9BACT</name>
<dbReference type="InterPro" id="IPR044060">
    <property type="entry name" value="Bacterial_rp_domain"/>
</dbReference>
<keyword evidence="5" id="KW-1185">Reference proteome</keyword>
<reference evidence="4 5" key="1">
    <citation type="submission" date="2019-07" db="EMBL/GenBank/DDBJ databases">
        <title>Genomic Encyclopedia of Archaeal and Bacterial Type Strains, Phase II (KMG-II): from individual species to whole genera.</title>
        <authorList>
            <person name="Goeker M."/>
        </authorList>
    </citation>
    <scope>NUCLEOTIDE SEQUENCE [LARGE SCALE GENOMIC DNA]</scope>
    <source>
        <strain evidence="4 5">DSM 21935</strain>
    </source>
</reference>
<dbReference type="Proteomes" id="UP000324595">
    <property type="component" value="Unassembled WGS sequence"/>
</dbReference>
<evidence type="ECO:0000313" key="5">
    <source>
        <dbReference type="Proteomes" id="UP000324595"/>
    </source>
</evidence>
<evidence type="ECO:0000256" key="2">
    <source>
        <dbReference type="SAM" id="SignalP"/>
    </source>
</evidence>
<organism evidence="4 5">
    <name type="scientific">Fodinibius salinus</name>
    <dbReference type="NCBI Taxonomy" id="860790"/>
    <lineage>
        <taxon>Bacteria</taxon>
        <taxon>Pseudomonadati</taxon>
        <taxon>Balneolota</taxon>
        <taxon>Balneolia</taxon>
        <taxon>Balneolales</taxon>
        <taxon>Balneolaceae</taxon>
        <taxon>Fodinibius</taxon>
    </lineage>
</organism>